<dbReference type="InterPro" id="IPR029060">
    <property type="entry name" value="PIN-like_dom_sf"/>
</dbReference>
<name>A0AAD1U1A8_EUPCR</name>
<accession>A0AAD1U1A8</accession>
<comment type="caution">
    <text evidence="1">The sequence shown here is derived from an EMBL/GenBank/DDBJ whole genome shotgun (WGS) entry which is preliminary data.</text>
</comment>
<dbReference type="EMBL" id="CAMPGE010001365">
    <property type="protein sequence ID" value="CAI2360145.1"/>
    <property type="molecule type" value="Genomic_DNA"/>
</dbReference>
<keyword evidence="2" id="KW-1185">Reference proteome</keyword>
<dbReference type="Proteomes" id="UP001295684">
    <property type="component" value="Unassembled WGS sequence"/>
</dbReference>
<protein>
    <submittedName>
        <fullName evidence="1">Uncharacterized protein</fullName>
    </submittedName>
</protein>
<sequence length="693" mass="79741">MAESISIPQIPLFKNQGVNFKFLKTFEEFLRSQDLTNKSKILDTIYDHDVIIHYKKVIELAWNNFLKSGNEESKAAHVTPESSSVIYNCIVDFLVGISSYKIKLKIIFDGITPKAYADVISTTSEEEESPHIDSLYPYDNFGASELVKAVQVLKDSNYSHTCMFAPYNATPQIFFLHDNYLASSICGYPDLLLYVYYNFIIDIDLTSGEIEWVKYRKDHNLNKKSCLAKMFLNNGYITQNGEKHKFNTVDSIQRQAFKCNNDDKYFLKDEKLKGICQILENPFILNLEFEVQALSTSTDSKAVYHLREDIYGKRHSKIAYFSLFLGKFAPKVLDLQTLGLNEEGKLKPQLVTPLEQKYLKIHSDIFSKATQNISSASSIEEDKEQGSDLYDPLLVKIINSEEVYELIDGTNEKKLNTFRFTCELLMKYFDEEKETESSTSQTRFNKNHIWTLIILNLLKELNFYTEAGIKDIASFYANVHDLNDDQHLFIILLMIKTGFLLDFSAVTNSEKSLEENAINLVCGVVSLLDIELSEPWNICAIQEDKELKSFYYISNTLKDSIRSYFETSLHRLIHTEQKVRPEEHGKLFNHIKFKDNNGLLFATILKSVLQFKPSTSENQESSFSDALKPWLKYITAEDFISVLMEALNLWELVFQMVTDLSEKSKIRYLGTAFSNGNLVLKSKINELGIDKLL</sequence>
<organism evidence="1 2">
    <name type="scientific">Euplotes crassus</name>
    <dbReference type="NCBI Taxonomy" id="5936"/>
    <lineage>
        <taxon>Eukaryota</taxon>
        <taxon>Sar</taxon>
        <taxon>Alveolata</taxon>
        <taxon>Ciliophora</taxon>
        <taxon>Intramacronucleata</taxon>
        <taxon>Spirotrichea</taxon>
        <taxon>Hypotrichia</taxon>
        <taxon>Euplotida</taxon>
        <taxon>Euplotidae</taxon>
        <taxon>Moneuplotes</taxon>
    </lineage>
</organism>
<evidence type="ECO:0000313" key="2">
    <source>
        <dbReference type="Proteomes" id="UP001295684"/>
    </source>
</evidence>
<evidence type="ECO:0000313" key="1">
    <source>
        <dbReference type="EMBL" id="CAI2360145.1"/>
    </source>
</evidence>
<dbReference type="SUPFAM" id="SSF88723">
    <property type="entry name" value="PIN domain-like"/>
    <property type="match status" value="1"/>
</dbReference>
<proteinExistence type="predicted"/>
<gene>
    <name evidence="1" type="ORF">ECRASSUSDP1_LOCUS1443</name>
</gene>
<dbReference type="AlphaFoldDB" id="A0AAD1U1A8"/>
<reference evidence="1" key="1">
    <citation type="submission" date="2023-07" db="EMBL/GenBank/DDBJ databases">
        <authorList>
            <consortium name="AG Swart"/>
            <person name="Singh M."/>
            <person name="Singh A."/>
            <person name="Seah K."/>
            <person name="Emmerich C."/>
        </authorList>
    </citation>
    <scope>NUCLEOTIDE SEQUENCE</scope>
    <source>
        <strain evidence="1">DP1</strain>
    </source>
</reference>